<evidence type="ECO:0000313" key="3">
    <source>
        <dbReference type="Proteomes" id="UP001055955"/>
    </source>
</evidence>
<dbReference type="Gene3D" id="3.90.226.10">
    <property type="entry name" value="2-enoyl-CoA Hydratase, Chain A, domain 1"/>
    <property type="match status" value="1"/>
</dbReference>
<dbReference type="Proteomes" id="UP001055955">
    <property type="component" value="Chromosome"/>
</dbReference>
<organism evidence="2 3">
    <name type="scientific">Candidatus Comchoanobacter bicostacola</name>
    <dbReference type="NCBI Taxonomy" id="2919598"/>
    <lineage>
        <taxon>Bacteria</taxon>
        <taxon>Pseudomonadati</taxon>
        <taxon>Pseudomonadota</taxon>
        <taxon>Gammaproteobacteria</taxon>
        <taxon>Candidatus Comchoanobacterales</taxon>
        <taxon>Candidatus Comchoanobacteraceae</taxon>
        <taxon>Candidatus Comchoanobacter</taxon>
    </lineage>
</organism>
<evidence type="ECO:0000259" key="1">
    <source>
        <dbReference type="Pfam" id="PF03572"/>
    </source>
</evidence>
<name>A0ABY5DJ98_9GAMM</name>
<proteinExistence type="predicted"/>
<keyword evidence="3" id="KW-1185">Reference proteome</keyword>
<dbReference type="Pfam" id="PF03572">
    <property type="entry name" value="Peptidase_S41"/>
    <property type="match status" value="1"/>
</dbReference>
<sequence>MKHMDKVLVLGLCILGHCAPQYIEDIDFAYQEILDNHPGVYNERDPLFNQSLDASYASAKDKLQRVTTSDEAENILEEFIDSFDDAHLRVSWHHKQGRCRSNNHAQRLELTSIAKDTVWITLPTFVLSKDQREQFRTLIEKAEQLPPQRHIIFDIRGNGGGNSLLGEEIMQVFFGKKHAVQKLCHERKKGHIAWRASQGNVNHILDAYKGLLATFNLDSLQLKNLEEIKSGLENSLANGEEYYIEYPTQVCEEKLIVNTSQDTKFTVITDSANGSSALIFIDELKLMTQNIVLLGKETSADTLYTEIRHIPLPSGSGSLVIPIKVRSYRKRLSNETYVPDIAYDDIQNTESLKVFVLEATQDM</sequence>
<reference evidence="2 3" key="1">
    <citation type="journal article" date="2022" name="Nat. Microbiol.">
        <title>The microbiome of a bacterivorous marine choanoflagellate contains a resource-demanding obligate bacterial associate.</title>
        <authorList>
            <person name="Needham D.M."/>
            <person name="Poirier C."/>
            <person name="Bachy C."/>
            <person name="George E.E."/>
            <person name="Wilken S."/>
            <person name="Yung C.C.M."/>
            <person name="Limardo A.J."/>
            <person name="Morando M."/>
            <person name="Sudek L."/>
            <person name="Malmstrom R.R."/>
            <person name="Keeling P.J."/>
            <person name="Santoro A.E."/>
            <person name="Worden A.Z."/>
        </authorList>
    </citation>
    <scope>NUCLEOTIDE SEQUENCE [LARGE SCALE GENOMIC DNA]</scope>
    <source>
        <strain evidence="2 3">Comchoano-1</strain>
    </source>
</reference>
<protein>
    <submittedName>
        <fullName evidence="2">S41 family peptidase</fullName>
    </submittedName>
</protein>
<dbReference type="SUPFAM" id="SSF52096">
    <property type="entry name" value="ClpP/crotonase"/>
    <property type="match status" value="1"/>
</dbReference>
<dbReference type="RefSeq" id="WP_258567906.1">
    <property type="nucleotide sequence ID" value="NZ_CP092900.1"/>
</dbReference>
<feature type="domain" description="Tail specific protease" evidence="1">
    <location>
        <begin position="119"/>
        <end position="316"/>
    </location>
</feature>
<dbReference type="InterPro" id="IPR029045">
    <property type="entry name" value="ClpP/crotonase-like_dom_sf"/>
</dbReference>
<accession>A0ABY5DJ98</accession>
<evidence type="ECO:0000313" key="2">
    <source>
        <dbReference type="EMBL" id="UTC24122.1"/>
    </source>
</evidence>
<dbReference type="InterPro" id="IPR005151">
    <property type="entry name" value="Tail-specific_protease"/>
</dbReference>
<dbReference type="EMBL" id="CP092900">
    <property type="protein sequence ID" value="UTC24122.1"/>
    <property type="molecule type" value="Genomic_DNA"/>
</dbReference>
<gene>
    <name evidence="2" type="ORF">MMH89_02640</name>
</gene>